<comment type="caution">
    <text evidence="1">The sequence shown here is derived from an EMBL/GenBank/DDBJ whole genome shotgun (WGS) entry which is preliminary data.</text>
</comment>
<proteinExistence type="predicted"/>
<gene>
    <name evidence="1" type="ORF">FE257_005451</name>
</gene>
<reference evidence="1" key="1">
    <citation type="journal article" date="2019" name="Beilstein J. Org. Chem.">
        <title>Nanangenines: drimane sesquiterpenoids as the dominant metabolite cohort of a novel Australian fungus, Aspergillus nanangensis.</title>
        <authorList>
            <person name="Lacey H.J."/>
            <person name="Gilchrist C.L.M."/>
            <person name="Crombie A."/>
            <person name="Kalaitzis J.A."/>
            <person name="Vuong D."/>
            <person name="Rutledge P.J."/>
            <person name="Turner P."/>
            <person name="Pitt J.I."/>
            <person name="Lacey E."/>
            <person name="Chooi Y.H."/>
            <person name="Piggott A.M."/>
        </authorList>
    </citation>
    <scope>NUCLEOTIDE SEQUENCE</scope>
    <source>
        <strain evidence="1">MST-FP2251</strain>
    </source>
</reference>
<name>A0AAD4GVP8_ASPNN</name>
<sequence length="148" mass="16689">MGWNSLDIPAVWTNLTAVFHIETSALCFPMRSYIDVRCHYPELYPVRQIWRTRQRVLDRNPGYLETENAEALVSHTDDWHILPTPDSHRQRSELSSREAGCRKAGSIAATGFSTSMSQKLDNAALPAAGVGFLRRNQKAGMQGITNRM</sequence>
<dbReference type="AlphaFoldDB" id="A0AAD4GVP8"/>
<organism evidence="1 2">
    <name type="scientific">Aspergillus nanangensis</name>
    <dbReference type="NCBI Taxonomy" id="2582783"/>
    <lineage>
        <taxon>Eukaryota</taxon>
        <taxon>Fungi</taxon>
        <taxon>Dikarya</taxon>
        <taxon>Ascomycota</taxon>
        <taxon>Pezizomycotina</taxon>
        <taxon>Eurotiomycetes</taxon>
        <taxon>Eurotiomycetidae</taxon>
        <taxon>Eurotiales</taxon>
        <taxon>Aspergillaceae</taxon>
        <taxon>Aspergillus</taxon>
        <taxon>Aspergillus subgen. Circumdati</taxon>
    </lineage>
</organism>
<evidence type="ECO:0000313" key="1">
    <source>
        <dbReference type="EMBL" id="KAF9890875.1"/>
    </source>
</evidence>
<accession>A0AAD4GVP8</accession>
<protein>
    <submittedName>
        <fullName evidence="1">Uncharacterized protein</fullName>
    </submittedName>
</protein>
<dbReference type="EMBL" id="VCAU01000023">
    <property type="protein sequence ID" value="KAF9890875.1"/>
    <property type="molecule type" value="Genomic_DNA"/>
</dbReference>
<keyword evidence="2" id="KW-1185">Reference proteome</keyword>
<reference evidence="1" key="2">
    <citation type="submission" date="2020-02" db="EMBL/GenBank/DDBJ databases">
        <authorList>
            <person name="Gilchrist C.L.M."/>
            <person name="Chooi Y.-H."/>
        </authorList>
    </citation>
    <scope>NUCLEOTIDE SEQUENCE</scope>
    <source>
        <strain evidence="1">MST-FP2251</strain>
    </source>
</reference>
<dbReference type="Proteomes" id="UP001194746">
    <property type="component" value="Unassembled WGS sequence"/>
</dbReference>
<evidence type="ECO:0000313" key="2">
    <source>
        <dbReference type="Proteomes" id="UP001194746"/>
    </source>
</evidence>